<dbReference type="EMBL" id="JAHWZX010000001">
    <property type="protein sequence ID" value="MBW4329467.1"/>
    <property type="molecule type" value="Genomic_DNA"/>
</dbReference>
<dbReference type="InterPro" id="IPR050097">
    <property type="entry name" value="Ferredoxin-NADP_redctase_2"/>
</dbReference>
<name>A0ABS6XGY0_9SPHN</name>
<dbReference type="Pfam" id="PF07992">
    <property type="entry name" value="Pyr_redox_2"/>
    <property type="match status" value="1"/>
</dbReference>
<protein>
    <recommendedName>
        <fullName evidence="1">Thioredoxin reductase</fullName>
    </recommendedName>
</protein>
<comment type="caution">
    <text evidence="5">The sequence shown here is derived from an EMBL/GenBank/DDBJ whole genome shotgun (WGS) entry which is preliminary data.</text>
</comment>
<gene>
    <name evidence="5" type="ORF">KY084_01060</name>
</gene>
<sequence length="319" mass="34277">MDDCIIVGAGPAGLTAAIYLARFHLRIRLFDCGTSRAALIPRTNNHAGFPDGIAGAELLRRMREQAARFGASRVEARVTGIEGRDDGDFHVRVGEETFRSRSVLLATGVVNHRPDMPDALHDTALARGLLRYCPVCDGYEVTDQRVAVIGSGDHGMREALFLRTFTHDVTLIAPDAEHGLSDECIARLDEAGIARIDGPCGGWAIEGNRLALDTAAGRMAFESAYPALGSTIRSSLAVTAGAKATDEGCLEVDTHQRTSIPGLYAAGDVVLGLDQISHAMGEAGVAATTIRNDLYLRNPLWLWRPRSDDDKFQRASGPN</sequence>
<accession>A0ABS6XGY0</accession>
<evidence type="ECO:0000313" key="6">
    <source>
        <dbReference type="Proteomes" id="UP001197214"/>
    </source>
</evidence>
<evidence type="ECO:0000256" key="3">
    <source>
        <dbReference type="ARBA" id="ARBA00023002"/>
    </source>
</evidence>
<evidence type="ECO:0000256" key="1">
    <source>
        <dbReference type="ARBA" id="ARBA00018719"/>
    </source>
</evidence>
<proteinExistence type="predicted"/>
<evidence type="ECO:0000259" key="4">
    <source>
        <dbReference type="Pfam" id="PF07992"/>
    </source>
</evidence>
<keyword evidence="6" id="KW-1185">Reference proteome</keyword>
<organism evidence="5 6">
    <name type="scientific">Stakelama flava</name>
    <dbReference type="NCBI Taxonomy" id="2860338"/>
    <lineage>
        <taxon>Bacteria</taxon>
        <taxon>Pseudomonadati</taxon>
        <taxon>Pseudomonadota</taxon>
        <taxon>Alphaproteobacteria</taxon>
        <taxon>Sphingomonadales</taxon>
        <taxon>Sphingomonadaceae</taxon>
        <taxon>Stakelama</taxon>
    </lineage>
</organism>
<reference evidence="5 6" key="1">
    <citation type="submission" date="2021-07" db="EMBL/GenBank/DDBJ databases">
        <title>Stakelama flava sp. nov., a novel endophytic bacterium isolated from branch of Kandelia candel.</title>
        <authorList>
            <person name="Tuo L."/>
        </authorList>
    </citation>
    <scope>NUCLEOTIDE SEQUENCE [LARGE SCALE GENOMIC DNA]</scope>
    <source>
        <strain evidence="5 6">CBK3Z-3</strain>
    </source>
</reference>
<keyword evidence="2" id="KW-0285">Flavoprotein</keyword>
<dbReference type="PANTHER" id="PTHR48105">
    <property type="entry name" value="THIOREDOXIN REDUCTASE 1-RELATED-RELATED"/>
    <property type="match status" value="1"/>
</dbReference>
<dbReference type="Proteomes" id="UP001197214">
    <property type="component" value="Unassembled WGS sequence"/>
</dbReference>
<evidence type="ECO:0000313" key="5">
    <source>
        <dbReference type="EMBL" id="MBW4329467.1"/>
    </source>
</evidence>
<evidence type="ECO:0000256" key="2">
    <source>
        <dbReference type="ARBA" id="ARBA00022630"/>
    </source>
</evidence>
<dbReference type="InterPro" id="IPR023753">
    <property type="entry name" value="FAD/NAD-binding_dom"/>
</dbReference>
<keyword evidence="3" id="KW-0560">Oxidoreductase</keyword>
<feature type="domain" description="FAD/NAD(P)-binding" evidence="4">
    <location>
        <begin position="3"/>
        <end position="283"/>
    </location>
</feature>